<dbReference type="Gene3D" id="1.10.10.10">
    <property type="entry name" value="Winged helix-like DNA-binding domain superfamily/Winged helix DNA-binding domain"/>
    <property type="match status" value="1"/>
</dbReference>
<protein>
    <submittedName>
        <fullName evidence="6">DNA-binding transcriptional regulator CsiR</fullName>
    </submittedName>
</protein>
<gene>
    <name evidence="6" type="ORF">GALL_517120</name>
</gene>
<dbReference type="SUPFAM" id="SSF48008">
    <property type="entry name" value="GntR ligand-binding domain-like"/>
    <property type="match status" value="1"/>
</dbReference>
<dbReference type="Pfam" id="PF00392">
    <property type="entry name" value="GntR"/>
    <property type="match status" value="1"/>
</dbReference>
<name>A0A1J5PT24_9ZZZZ</name>
<dbReference type="GO" id="GO:0003700">
    <property type="term" value="F:DNA-binding transcription factor activity"/>
    <property type="evidence" value="ECO:0007669"/>
    <property type="project" value="InterPro"/>
</dbReference>
<dbReference type="InterPro" id="IPR036388">
    <property type="entry name" value="WH-like_DNA-bd_sf"/>
</dbReference>
<dbReference type="InterPro" id="IPR008920">
    <property type="entry name" value="TF_FadR/GntR_C"/>
</dbReference>
<proteinExistence type="predicted"/>
<dbReference type="PANTHER" id="PTHR43537:SF24">
    <property type="entry name" value="GLUCONATE OPERON TRANSCRIPTIONAL REPRESSOR"/>
    <property type="match status" value="1"/>
</dbReference>
<dbReference type="AlphaFoldDB" id="A0A1J5PT24"/>
<dbReference type="InterPro" id="IPR011711">
    <property type="entry name" value="GntR_C"/>
</dbReference>
<dbReference type="GO" id="GO:0003677">
    <property type="term" value="F:DNA binding"/>
    <property type="evidence" value="ECO:0007669"/>
    <property type="project" value="UniProtKB-KW"/>
</dbReference>
<keyword evidence="3" id="KW-0804">Transcription</keyword>
<accession>A0A1J5PT24</accession>
<keyword evidence="2 6" id="KW-0238">DNA-binding</keyword>
<dbReference type="InterPro" id="IPR000524">
    <property type="entry name" value="Tscrpt_reg_HTH_GntR"/>
</dbReference>
<dbReference type="SUPFAM" id="SSF46785">
    <property type="entry name" value="Winged helix' DNA-binding domain"/>
    <property type="match status" value="1"/>
</dbReference>
<dbReference type="PANTHER" id="PTHR43537">
    <property type="entry name" value="TRANSCRIPTIONAL REGULATOR, GNTR FAMILY"/>
    <property type="match status" value="1"/>
</dbReference>
<evidence type="ECO:0000256" key="4">
    <source>
        <dbReference type="SAM" id="MobiDB-lite"/>
    </source>
</evidence>
<dbReference type="Pfam" id="PF07729">
    <property type="entry name" value="FCD"/>
    <property type="match status" value="1"/>
</dbReference>
<feature type="domain" description="HTH gntR-type" evidence="5">
    <location>
        <begin position="23"/>
        <end position="90"/>
    </location>
</feature>
<evidence type="ECO:0000256" key="3">
    <source>
        <dbReference type="ARBA" id="ARBA00023163"/>
    </source>
</evidence>
<dbReference type="PROSITE" id="PS50949">
    <property type="entry name" value="HTH_GNTR"/>
    <property type="match status" value="1"/>
</dbReference>
<comment type="caution">
    <text evidence="6">The sequence shown here is derived from an EMBL/GenBank/DDBJ whole genome shotgun (WGS) entry which is preliminary data.</text>
</comment>
<dbReference type="SMART" id="SM00895">
    <property type="entry name" value="FCD"/>
    <property type="match status" value="1"/>
</dbReference>
<organism evidence="6">
    <name type="scientific">mine drainage metagenome</name>
    <dbReference type="NCBI Taxonomy" id="410659"/>
    <lineage>
        <taxon>unclassified sequences</taxon>
        <taxon>metagenomes</taxon>
        <taxon>ecological metagenomes</taxon>
    </lineage>
</organism>
<dbReference type="InterPro" id="IPR036390">
    <property type="entry name" value="WH_DNA-bd_sf"/>
</dbReference>
<evidence type="ECO:0000256" key="2">
    <source>
        <dbReference type="ARBA" id="ARBA00023125"/>
    </source>
</evidence>
<keyword evidence="1" id="KW-0805">Transcription regulation</keyword>
<sequence length="261" mass="29116">MSRTKRLPATPRAALAEASAPDTSQRARAYHGFTHQILSGGIRPGQFISQRELSALLDMPLGAVREMIPRLEAAGLIKTVPQRGLQIAHIDLKLIHNAFQVRSMIEREAVLNFVHMASDDELKAIEASHQEILSRASAPQHPGVSHDDALLDDAQALDWGLHDRMVDAMGNDILSDIYRVNSLRVRLIKLEHSVITPARLIPAMQEHLSFIAALRQRQSDEAARLLDEHIRSARNRVMTAPLEQVRSEWTASPTPTSRKIK</sequence>
<evidence type="ECO:0000313" key="6">
    <source>
        <dbReference type="EMBL" id="OIQ66717.1"/>
    </source>
</evidence>
<evidence type="ECO:0000259" key="5">
    <source>
        <dbReference type="PROSITE" id="PS50949"/>
    </source>
</evidence>
<dbReference type="EMBL" id="MLJW01006409">
    <property type="protein sequence ID" value="OIQ66717.1"/>
    <property type="molecule type" value="Genomic_DNA"/>
</dbReference>
<reference evidence="6" key="1">
    <citation type="submission" date="2016-10" db="EMBL/GenBank/DDBJ databases">
        <title>Sequence of Gallionella enrichment culture.</title>
        <authorList>
            <person name="Poehlein A."/>
            <person name="Muehling M."/>
            <person name="Daniel R."/>
        </authorList>
    </citation>
    <scope>NUCLEOTIDE SEQUENCE</scope>
</reference>
<feature type="region of interest" description="Disordered" evidence="4">
    <location>
        <begin position="1"/>
        <end position="23"/>
    </location>
</feature>
<evidence type="ECO:0000256" key="1">
    <source>
        <dbReference type="ARBA" id="ARBA00023015"/>
    </source>
</evidence>
<dbReference type="Gene3D" id="1.20.120.530">
    <property type="entry name" value="GntR ligand-binding domain-like"/>
    <property type="match status" value="1"/>
</dbReference>